<evidence type="ECO:0000256" key="2">
    <source>
        <dbReference type="ARBA" id="ARBA00022679"/>
    </source>
</evidence>
<dbReference type="EC" id="2.1.1.37" evidence="7"/>
<dbReference type="STRING" id="195103.CPF_1017"/>
<feature type="active site" evidence="5">
    <location>
        <position position="87"/>
    </location>
</feature>
<dbReference type="PANTHER" id="PTHR46098">
    <property type="entry name" value="TRNA (CYTOSINE(38)-C(5))-METHYLTRANSFERASE"/>
    <property type="match status" value="1"/>
</dbReference>
<dbReference type="AlphaFoldDB" id="A0A0H2YTQ3"/>
<dbReference type="InterPro" id="IPR001525">
    <property type="entry name" value="C5_MeTfrase"/>
</dbReference>
<keyword evidence="9" id="KW-1185">Reference proteome</keyword>
<dbReference type="GO" id="GO:0003886">
    <property type="term" value="F:DNA (cytosine-5-)-methyltransferase activity"/>
    <property type="evidence" value="ECO:0007669"/>
    <property type="project" value="UniProtKB-EC"/>
</dbReference>
<organism evidence="8 9">
    <name type="scientific">Clostridium perfringens (strain ATCC 13124 / DSM 756 / JCM 1290 / NCIMB 6125 / NCTC 8237 / Type A)</name>
    <dbReference type="NCBI Taxonomy" id="195103"/>
    <lineage>
        <taxon>Bacteria</taxon>
        <taxon>Bacillati</taxon>
        <taxon>Bacillota</taxon>
        <taxon>Clostridia</taxon>
        <taxon>Eubacteriales</taxon>
        <taxon>Clostridiaceae</taxon>
        <taxon>Clostridium</taxon>
    </lineage>
</organism>
<dbReference type="RefSeq" id="WP_011590520.1">
    <property type="nucleotide sequence ID" value="NC_008261.1"/>
</dbReference>
<dbReference type="GO" id="GO:0032259">
    <property type="term" value="P:methylation"/>
    <property type="evidence" value="ECO:0007669"/>
    <property type="project" value="UniProtKB-KW"/>
</dbReference>
<accession>A0A0H2YTQ3</accession>
<evidence type="ECO:0000256" key="1">
    <source>
        <dbReference type="ARBA" id="ARBA00022603"/>
    </source>
</evidence>
<dbReference type="EMBL" id="CP000246">
    <property type="protein sequence ID" value="ABG83927.1"/>
    <property type="molecule type" value="Genomic_DNA"/>
</dbReference>
<evidence type="ECO:0000313" key="8">
    <source>
        <dbReference type="EMBL" id="ABG83927.1"/>
    </source>
</evidence>
<protein>
    <recommendedName>
        <fullName evidence="7">Cytosine-specific methyltransferase</fullName>
        <ecNumber evidence="7">2.1.1.37</ecNumber>
    </recommendedName>
</protein>
<dbReference type="PROSITE" id="PS00095">
    <property type="entry name" value="C5_MTASE_2"/>
    <property type="match status" value="1"/>
</dbReference>
<dbReference type="SUPFAM" id="SSF53335">
    <property type="entry name" value="S-adenosyl-L-methionine-dependent methyltransferases"/>
    <property type="match status" value="1"/>
</dbReference>
<comment type="similarity">
    <text evidence="5 6">Belongs to the class I-like SAM-binding methyltransferase superfamily. C5-methyltransferase family.</text>
</comment>
<dbReference type="HOGENOM" id="CLU_006958_0_5_9"/>
<dbReference type="PaxDb" id="195103-CPF_1017"/>
<dbReference type="Gene3D" id="3.90.120.10">
    <property type="entry name" value="DNA Methylase, subunit A, domain 2"/>
    <property type="match status" value="1"/>
</dbReference>
<dbReference type="InterPro" id="IPR029063">
    <property type="entry name" value="SAM-dependent_MTases_sf"/>
</dbReference>
<dbReference type="InterPro" id="IPR031303">
    <property type="entry name" value="C5_meth_CS"/>
</dbReference>
<dbReference type="PROSITE" id="PS00094">
    <property type="entry name" value="C5_MTASE_1"/>
    <property type="match status" value="1"/>
</dbReference>
<proteinExistence type="inferred from homology"/>
<name>A0A0H2YTQ3_CLOP1</name>
<dbReference type="PANTHER" id="PTHR46098:SF1">
    <property type="entry name" value="TRNA (CYTOSINE(38)-C(5))-METHYLTRANSFERASE"/>
    <property type="match status" value="1"/>
</dbReference>
<dbReference type="NCBIfam" id="TIGR00675">
    <property type="entry name" value="dcm"/>
    <property type="match status" value="1"/>
</dbReference>
<sequence>MAIEKTVCELFAGVGGFHLGLSKASADWEVLWANQWEPSRKVQHAFECYAKHFPKTNAVNEDIALVNENPEAFGLPKYNLLVGGFPCQDYSVAATKSKGIEGKKGVLWWEIRKFLERDMPPFVLLENVDRLLKSPAKQRGRDFGVMLTCFRDLGYNVEWRVINAADYGFSQRRRRVFIFAYKHDTNYCERVTQGLENEGFMEAYIKENGFFAEPFPIETIYGEDEKVLNQDILEVSDHFSFGFQESGALINDRIYTTRYTPQSQEPVTLGEILQKDVSEEFYLGEELDRWTYMKGAKAEPRTTKEGFEYIYREGAVGFPDSLELPARTMLTSEASVNRSTHVVKDPQTNRLRVLTPVECERLNGFDDEWTNTGMTQKFRYFCMGNALVVGLIERMGRKLDRIFELEE</sequence>
<dbReference type="InterPro" id="IPR018117">
    <property type="entry name" value="C5_DNA_meth_AS"/>
</dbReference>
<keyword evidence="2 5" id="KW-0808">Transferase</keyword>
<evidence type="ECO:0000256" key="7">
    <source>
        <dbReference type="RuleBase" id="RU000417"/>
    </source>
</evidence>
<dbReference type="InterPro" id="IPR050750">
    <property type="entry name" value="C5-MTase"/>
</dbReference>
<reference evidence="8 9" key="1">
    <citation type="journal article" date="2006" name="Genome Res.">
        <title>Skewed genomic variability in strains of the toxigenic bacterial pathogen, Clostridium perfringens.</title>
        <authorList>
            <person name="Myers G.S."/>
            <person name="Rasko D.A."/>
            <person name="Cheung J.K."/>
            <person name="Ravel J."/>
            <person name="Seshadri R."/>
            <person name="Deboy R.T."/>
            <person name="Ren Q."/>
            <person name="Varga J."/>
            <person name="Awad M.M."/>
            <person name="Brinkac L.M."/>
            <person name="Daugherty S.C."/>
            <person name="Haft D.H."/>
            <person name="Dodson R.J."/>
            <person name="Madupu R."/>
            <person name="Nelson W.C."/>
            <person name="Rosovitz M.J."/>
            <person name="Sullivan S.A."/>
            <person name="Khouri H."/>
            <person name="Dimitrov G.I."/>
            <person name="Watkins K.L."/>
            <person name="Mulligan S."/>
            <person name="Benton J."/>
            <person name="Radune D."/>
            <person name="Fisher D.J."/>
            <person name="Atkins H.S."/>
            <person name="Hiscox T."/>
            <person name="Jost B.H."/>
            <person name="Billington S.J."/>
            <person name="Songer J.G."/>
            <person name="McClane B.A."/>
            <person name="Titball R.W."/>
            <person name="Rood J.I."/>
            <person name="Melville S.B."/>
            <person name="Paulsen I.T."/>
        </authorList>
    </citation>
    <scope>NUCLEOTIDE SEQUENCE [LARGE SCALE GENOMIC DNA]</scope>
    <source>
        <strain evidence="9">ATCC 13124 / DSM 756 / JCM 1290 / NCIMB 6125 / NCTC 8237 / S 107 / Type A</strain>
    </source>
</reference>
<evidence type="ECO:0000256" key="3">
    <source>
        <dbReference type="ARBA" id="ARBA00022691"/>
    </source>
</evidence>
<dbReference type="REBASE" id="14717">
    <property type="entry name" value="M.CpeAIII"/>
</dbReference>
<dbReference type="KEGG" id="cpf:CPF_1017"/>
<dbReference type="PROSITE" id="PS51679">
    <property type="entry name" value="SAM_MT_C5"/>
    <property type="match status" value="1"/>
</dbReference>
<evidence type="ECO:0000256" key="5">
    <source>
        <dbReference type="PROSITE-ProRule" id="PRU01016"/>
    </source>
</evidence>
<comment type="catalytic activity">
    <reaction evidence="7">
        <text>a 2'-deoxycytidine in DNA + S-adenosyl-L-methionine = a 5-methyl-2'-deoxycytidine in DNA + S-adenosyl-L-homocysteine + H(+)</text>
        <dbReference type="Rhea" id="RHEA:13681"/>
        <dbReference type="Rhea" id="RHEA-COMP:11369"/>
        <dbReference type="Rhea" id="RHEA-COMP:11370"/>
        <dbReference type="ChEBI" id="CHEBI:15378"/>
        <dbReference type="ChEBI" id="CHEBI:57856"/>
        <dbReference type="ChEBI" id="CHEBI:59789"/>
        <dbReference type="ChEBI" id="CHEBI:85452"/>
        <dbReference type="ChEBI" id="CHEBI:85454"/>
        <dbReference type="EC" id="2.1.1.37"/>
    </reaction>
</comment>
<keyword evidence="1 5" id="KW-0489">Methyltransferase</keyword>
<dbReference type="Proteomes" id="UP000001823">
    <property type="component" value="Chromosome"/>
</dbReference>
<gene>
    <name evidence="8" type="primary">dcm</name>
    <name evidence="8" type="ordered locus">CPF_1017</name>
</gene>
<evidence type="ECO:0000256" key="6">
    <source>
        <dbReference type="RuleBase" id="RU000416"/>
    </source>
</evidence>
<dbReference type="eggNOG" id="COG0270">
    <property type="taxonomic scope" value="Bacteria"/>
</dbReference>
<dbReference type="PRINTS" id="PR00105">
    <property type="entry name" value="C5METTRFRASE"/>
</dbReference>
<dbReference type="Gene3D" id="3.40.50.150">
    <property type="entry name" value="Vaccinia Virus protein VP39"/>
    <property type="match status" value="2"/>
</dbReference>
<evidence type="ECO:0000313" key="9">
    <source>
        <dbReference type="Proteomes" id="UP000001823"/>
    </source>
</evidence>
<dbReference type="Pfam" id="PF00145">
    <property type="entry name" value="DNA_methylase"/>
    <property type="match status" value="1"/>
</dbReference>
<dbReference type="GO" id="GO:0009307">
    <property type="term" value="P:DNA restriction-modification system"/>
    <property type="evidence" value="ECO:0007669"/>
    <property type="project" value="UniProtKB-KW"/>
</dbReference>
<keyword evidence="4" id="KW-0680">Restriction system</keyword>
<evidence type="ECO:0000256" key="4">
    <source>
        <dbReference type="ARBA" id="ARBA00022747"/>
    </source>
</evidence>
<keyword evidence="3 5" id="KW-0949">S-adenosyl-L-methionine</keyword>